<feature type="repeat" description="PPR" evidence="2">
    <location>
        <begin position="243"/>
        <end position="277"/>
    </location>
</feature>
<evidence type="ECO:0000256" key="2">
    <source>
        <dbReference type="PROSITE-ProRule" id="PRU00708"/>
    </source>
</evidence>
<dbReference type="Proteomes" id="UP001489004">
    <property type="component" value="Unassembled WGS sequence"/>
</dbReference>
<dbReference type="NCBIfam" id="TIGR00756">
    <property type="entry name" value="PPR"/>
    <property type="match status" value="2"/>
</dbReference>
<accession>A0AAW1PPZ3</accession>
<dbReference type="Gene3D" id="1.25.40.10">
    <property type="entry name" value="Tetratricopeptide repeat domain"/>
    <property type="match status" value="2"/>
</dbReference>
<dbReference type="PROSITE" id="PS51375">
    <property type="entry name" value="PPR"/>
    <property type="match status" value="4"/>
</dbReference>
<sequence length="912" mass="99928">MINGRLISGSLFLARRSSALPSFKHLGICGSARREAAYSSQPHLAQATDTTSEEAEAKLSEICGAFRFAARRNNARQALQQLHAFQREGGRSRLWMYNTLISMHARRRDPNAALEAAKQLRDANLRPDLYTYGALLNACAKAQHPPYDLPPEFARRAQALYEEMIAAGICPNQIVIHSLMDCQAKAGLVDEAFASFKLLHQHGLRPDTTSYNILVSACARAGLPFRAQEVVEKLMPAAGLQPDLVTWNTLLSAFARIRHIDGAYKTWQKMQRAGVVPDKTTQKILAEAFAANPGLAADLVAEAVGLREFLLEQPPEAENDTAAAIEPGAAATAAATREPSATAGANTHVNGIKHLLRIHRRTSTQLDEVGRQLSSDEAVEQPLWLDLHGLSQSAARVAILRRLDYLVNQNVDWEKLSINGGSSDLTSGISSRMSLTGGDPPPSKAHPQHVLGGREEPCQPSTAYRSSLTKSWTDPSAFSVSLGGRATVGDVAARAGTKLEEAEEALNALAADSLGTLQVSEEGDVLYVLPSNFKAIISGRSWLLRVQPFLKSIKAGAEYLVRVSFGTTLIASVVMVWAAIIAIMSSSSDRDDNRRRNNYGGGGYGYGNGYSRGSGMYFNLTDLLWYWDPYYYRSRRMRMSSGEEMGFLESVFSFVFGDGDPNLTYDEQRWKLVGRFIQHRGGVVTAEELAPYLDVPKTFGDPDSDTVDEAFVVPALVRFGGSPEVDSDGNLLYRFPSLQRTARAQAVPPPGERAALESTWKFSSASAGQRFAAAALGAANLVGVVVLGSLLRDPQMQYRLAHSGLAFVGGLFPLLQVYAGAFFAIPAIRWILNQQKNLAIQARNDARLRQFERLQQPDLKLRAKLLNAARSSQRTVIRDSDIVYRSDKALESQPQDLDGLDFDRRLRELESM</sequence>
<dbReference type="Pfam" id="PF17177">
    <property type="entry name" value="PPR_long"/>
    <property type="match status" value="1"/>
</dbReference>
<evidence type="ECO:0000256" key="1">
    <source>
        <dbReference type="ARBA" id="ARBA00022737"/>
    </source>
</evidence>
<protein>
    <recommendedName>
        <fullName evidence="5">PROP1-like PPR domain-containing protein</fullName>
    </recommendedName>
</protein>
<keyword evidence="1" id="KW-0677">Repeat</keyword>
<gene>
    <name evidence="6" type="ORF">WJX72_002793</name>
</gene>
<feature type="repeat" description="PPR" evidence="2">
    <location>
        <begin position="207"/>
        <end position="242"/>
    </location>
</feature>
<keyword evidence="4" id="KW-0472">Membrane</keyword>
<evidence type="ECO:0000313" key="6">
    <source>
        <dbReference type="EMBL" id="KAK9809969.1"/>
    </source>
</evidence>
<dbReference type="GO" id="GO:0009941">
    <property type="term" value="C:chloroplast envelope"/>
    <property type="evidence" value="ECO:0007669"/>
    <property type="project" value="TreeGrafter"/>
</dbReference>
<dbReference type="PANTHER" id="PTHR47380:SF4">
    <property type="entry name" value="OS02G0533000 PROTEIN"/>
    <property type="match status" value="1"/>
</dbReference>
<dbReference type="InterPro" id="IPR044200">
    <property type="entry name" value="At5g03900-like"/>
</dbReference>
<dbReference type="EMBL" id="JALJOR010000010">
    <property type="protein sequence ID" value="KAK9809969.1"/>
    <property type="molecule type" value="Genomic_DNA"/>
</dbReference>
<dbReference type="Pfam" id="PF13041">
    <property type="entry name" value="PPR_2"/>
    <property type="match status" value="1"/>
</dbReference>
<keyword evidence="4" id="KW-0812">Transmembrane</keyword>
<feature type="transmembrane region" description="Helical" evidence="4">
    <location>
        <begin position="559"/>
        <end position="585"/>
    </location>
</feature>
<feature type="domain" description="PROP1-like PPR" evidence="5">
    <location>
        <begin position="97"/>
        <end position="219"/>
    </location>
</feature>
<organism evidence="6 7">
    <name type="scientific">[Myrmecia] bisecta</name>
    <dbReference type="NCBI Taxonomy" id="41462"/>
    <lineage>
        <taxon>Eukaryota</taxon>
        <taxon>Viridiplantae</taxon>
        <taxon>Chlorophyta</taxon>
        <taxon>core chlorophytes</taxon>
        <taxon>Trebouxiophyceae</taxon>
        <taxon>Trebouxiales</taxon>
        <taxon>Trebouxiaceae</taxon>
        <taxon>Myrmecia</taxon>
    </lineage>
</organism>
<evidence type="ECO:0000259" key="5">
    <source>
        <dbReference type="Pfam" id="PF17177"/>
    </source>
</evidence>
<feature type="region of interest" description="Disordered" evidence="3">
    <location>
        <begin position="429"/>
        <end position="458"/>
    </location>
</feature>
<feature type="transmembrane region" description="Helical" evidence="4">
    <location>
        <begin position="771"/>
        <end position="791"/>
    </location>
</feature>
<dbReference type="InterPro" id="IPR002885">
    <property type="entry name" value="PPR_rpt"/>
</dbReference>
<feature type="repeat" description="PPR" evidence="2">
    <location>
        <begin position="93"/>
        <end position="127"/>
    </location>
</feature>
<evidence type="ECO:0000256" key="4">
    <source>
        <dbReference type="SAM" id="Phobius"/>
    </source>
</evidence>
<evidence type="ECO:0000313" key="7">
    <source>
        <dbReference type="Proteomes" id="UP001489004"/>
    </source>
</evidence>
<proteinExistence type="predicted"/>
<dbReference type="PANTHER" id="PTHR47380">
    <property type="entry name" value="OS02G0533000 PROTEIN"/>
    <property type="match status" value="1"/>
</dbReference>
<keyword evidence="4" id="KW-1133">Transmembrane helix</keyword>
<feature type="transmembrane region" description="Helical" evidence="4">
    <location>
        <begin position="811"/>
        <end position="832"/>
    </location>
</feature>
<feature type="repeat" description="PPR" evidence="2">
    <location>
        <begin position="172"/>
        <end position="206"/>
    </location>
</feature>
<dbReference type="InterPro" id="IPR011990">
    <property type="entry name" value="TPR-like_helical_dom_sf"/>
</dbReference>
<name>A0AAW1PPZ3_9CHLO</name>
<dbReference type="InterPro" id="IPR033443">
    <property type="entry name" value="PROP1-like_PPR_dom"/>
</dbReference>
<dbReference type="AlphaFoldDB" id="A0AAW1PPZ3"/>
<comment type="caution">
    <text evidence="6">The sequence shown here is derived from an EMBL/GenBank/DDBJ whole genome shotgun (WGS) entry which is preliminary data.</text>
</comment>
<keyword evidence="7" id="KW-1185">Reference proteome</keyword>
<reference evidence="6 7" key="1">
    <citation type="journal article" date="2024" name="Nat. Commun.">
        <title>Phylogenomics reveals the evolutionary origins of lichenization in chlorophyte algae.</title>
        <authorList>
            <person name="Puginier C."/>
            <person name="Libourel C."/>
            <person name="Otte J."/>
            <person name="Skaloud P."/>
            <person name="Haon M."/>
            <person name="Grisel S."/>
            <person name="Petersen M."/>
            <person name="Berrin J.G."/>
            <person name="Delaux P.M."/>
            <person name="Dal Grande F."/>
            <person name="Keller J."/>
        </authorList>
    </citation>
    <scope>NUCLEOTIDE SEQUENCE [LARGE SCALE GENOMIC DNA]</scope>
    <source>
        <strain evidence="6 7">SAG 2043</strain>
    </source>
</reference>
<evidence type="ECO:0000256" key="3">
    <source>
        <dbReference type="SAM" id="MobiDB-lite"/>
    </source>
</evidence>